<dbReference type="GeneID" id="93874484"/>
<accession>A0A2A2T606</accession>
<dbReference type="Proteomes" id="UP000217780">
    <property type="component" value="Unassembled WGS sequence"/>
</dbReference>
<comment type="caution">
    <text evidence="1">The sequence shown here is derived from an EMBL/GenBank/DDBJ whole genome shotgun (WGS) entry which is preliminary data.</text>
</comment>
<protein>
    <submittedName>
        <fullName evidence="1">Uncharacterized protein</fullName>
    </submittedName>
</protein>
<dbReference type="EMBL" id="NTBI01000004">
    <property type="protein sequence ID" value="PAX17029.1"/>
    <property type="molecule type" value="Genomic_DNA"/>
</dbReference>
<name>A0A2A2T606_9BURK</name>
<gene>
    <name evidence="1" type="ORF">CLI92_05640</name>
</gene>
<evidence type="ECO:0000313" key="2">
    <source>
        <dbReference type="Proteomes" id="UP000217780"/>
    </source>
</evidence>
<dbReference type="AlphaFoldDB" id="A0A2A2T606"/>
<organism evidence="1 2">
    <name type="scientific">Vandammella animalimorsus</name>
    <dbReference type="NCBI Taxonomy" id="2029117"/>
    <lineage>
        <taxon>Bacteria</taxon>
        <taxon>Pseudomonadati</taxon>
        <taxon>Pseudomonadota</taxon>
        <taxon>Betaproteobacteria</taxon>
        <taxon>Burkholderiales</taxon>
        <taxon>Comamonadaceae</taxon>
        <taxon>Vandammella</taxon>
    </lineage>
</organism>
<evidence type="ECO:0000313" key="1">
    <source>
        <dbReference type="EMBL" id="PAX17029.1"/>
    </source>
</evidence>
<reference evidence="1 2" key="1">
    <citation type="submission" date="2017-08" db="EMBL/GenBank/DDBJ databases">
        <title>WGS of Clinical strains of the CDC Group NO-1 linked to zoonotic infections in humans.</title>
        <authorList>
            <person name="Bernier A.-M."/>
            <person name="Bernard K."/>
        </authorList>
    </citation>
    <scope>NUCLEOTIDE SEQUENCE [LARGE SCALE GENOMIC DNA]</scope>
    <source>
        <strain evidence="1 2">NML91-0035</strain>
    </source>
</reference>
<sequence>MSLEEDPAPTPASKALKAWYATLVQAMHSGVPSDQGVFIQPMPPLAASARASDFLAAQWTVDEDAGRTEAQERDNWCGWAFFSPRGQAHCALLFTGTTVGWGGGAMVWVDGEPVPVPRFATGGSRLEDTGEWLNERWFAVRLGGFYEHPHARICISAHGLGNIFGYWIYDAQTRTARSIAPGDEDAWETPKAEVVGNDLAIYASPEDQVAGRVARWVPL</sequence>
<dbReference type="RefSeq" id="WP_095995755.1">
    <property type="nucleotide sequence ID" value="NZ_NTBH01000006.1"/>
</dbReference>
<proteinExistence type="predicted"/>